<keyword evidence="5 7" id="KW-1133">Transmembrane helix</keyword>
<name>A0A3P1V9V3_9ACTO</name>
<dbReference type="AlphaFoldDB" id="A0A3P1V9V3"/>
<dbReference type="CDD" id="cd06261">
    <property type="entry name" value="TM_PBP2"/>
    <property type="match status" value="1"/>
</dbReference>
<dbReference type="OrthoDB" id="2063054at2"/>
<sequence length="298" mass="31918">MPATTTPATPAAPGPARSRRARAVLLLTRLSARLRRAAIYVFLTICSVVSVFPLFFMVVSATNTSNDVLASRLLPGSHLMDNLRSLASTTSLGPALGYSAAIALATTVLALLVCSLAGYGFEIYHSKAKDAVMAVLLLAMMIPFAATMIPLFRLFAGLGMVNSLWAVVVPAVSTPFLILLFRQASRSFPHEVLEAARLDGLSEVGIFLRIYVPTMKSTYAAAAVVTFMTAWNNFLWPRIILVDSDVQTMPLLISNLSAGYVTNYGVLMLAVLLASLPAMVVFLALQRSFANGIMGALK</sequence>
<dbReference type="GO" id="GO:0005886">
    <property type="term" value="C:plasma membrane"/>
    <property type="evidence" value="ECO:0007669"/>
    <property type="project" value="UniProtKB-SubCell"/>
</dbReference>
<keyword evidence="3" id="KW-1003">Cell membrane</keyword>
<accession>A0A3P1V9V3</accession>
<dbReference type="PANTHER" id="PTHR43744:SF2">
    <property type="entry name" value="ARABINOOLIGOSACCHARIDES TRANSPORT SYSTEM PERMEASE PROTEIN ARAQ"/>
    <property type="match status" value="1"/>
</dbReference>
<keyword evidence="6 7" id="KW-0472">Membrane</keyword>
<dbReference type="SUPFAM" id="SSF161098">
    <property type="entry name" value="MetI-like"/>
    <property type="match status" value="1"/>
</dbReference>
<dbReference type="InterPro" id="IPR035906">
    <property type="entry name" value="MetI-like_sf"/>
</dbReference>
<dbReference type="PROSITE" id="PS50928">
    <property type="entry name" value="ABC_TM1"/>
    <property type="match status" value="1"/>
</dbReference>
<organism evidence="9 10">
    <name type="scientific">Actinomyces bowdenii</name>
    <dbReference type="NCBI Taxonomy" id="131109"/>
    <lineage>
        <taxon>Bacteria</taxon>
        <taxon>Bacillati</taxon>
        <taxon>Actinomycetota</taxon>
        <taxon>Actinomycetes</taxon>
        <taxon>Actinomycetales</taxon>
        <taxon>Actinomycetaceae</taxon>
        <taxon>Actinomyces</taxon>
    </lineage>
</organism>
<evidence type="ECO:0000256" key="3">
    <source>
        <dbReference type="ARBA" id="ARBA00022475"/>
    </source>
</evidence>
<reference evidence="9 10" key="1">
    <citation type="submission" date="2018-11" db="EMBL/GenBank/DDBJ databases">
        <title>Genomes From Bacteria Associated with the Canine Oral Cavity: a Test Case for Automated Genome-Based Taxonomic Assignment.</title>
        <authorList>
            <person name="Coil D.A."/>
            <person name="Jospin G."/>
            <person name="Darling A.E."/>
            <person name="Wallis C."/>
            <person name="Davis I.J."/>
            <person name="Harris S."/>
            <person name="Eisen J.A."/>
            <person name="Holcombe L.J."/>
            <person name="O'Flynn C."/>
        </authorList>
    </citation>
    <scope>NUCLEOTIDE SEQUENCE [LARGE SCALE GENOMIC DNA]</scope>
    <source>
        <strain evidence="9 10">OH5050</strain>
    </source>
</reference>
<evidence type="ECO:0000313" key="10">
    <source>
        <dbReference type="Proteomes" id="UP000271272"/>
    </source>
</evidence>
<evidence type="ECO:0000313" key="9">
    <source>
        <dbReference type="EMBL" id="RRD31004.1"/>
    </source>
</evidence>
<feature type="transmembrane region" description="Helical" evidence="7">
    <location>
        <begin position="37"/>
        <end position="59"/>
    </location>
</feature>
<keyword evidence="4 7" id="KW-0812">Transmembrane</keyword>
<comment type="caution">
    <text evidence="9">The sequence shown here is derived from an EMBL/GenBank/DDBJ whole genome shotgun (WGS) entry which is preliminary data.</text>
</comment>
<evidence type="ECO:0000256" key="2">
    <source>
        <dbReference type="ARBA" id="ARBA00022448"/>
    </source>
</evidence>
<evidence type="ECO:0000256" key="4">
    <source>
        <dbReference type="ARBA" id="ARBA00022692"/>
    </source>
</evidence>
<dbReference type="Gene3D" id="1.10.3720.10">
    <property type="entry name" value="MetI-like"/>
    <property type="match status" value="1"/>
</dbReference>
<dbReference type="GO" id="GO:0055085">
    <property type="term" value="P:transmembrane transport"/>
    <property type="evidence" value="ECO:0007669"/>
    <property type="project" value="InterPro"/>
</dbReference>
<comment type="similarity">
    <text evidence="7">Belongs to the binding-protein-dependent transport system permease family.</text>
</comment>
<evidence type="ECO:0000256" key="6">
    <source>
        <dbReference type="ARBA" id="ARBA00023136"/>
    </source>
</evidence>
<dbReference type="InterPro" id="IPR000515">
    <property type="entry name" value="MetI-like"/>
</dbReference>
<dbReference type="PANTHER" id="PTHR43744">
    <property type="entry name" value="ABC TRANSPORTER PERMEASE PROTEIN MG189-RELATED-RELATED"/>
    <property type="match status" value="1"/>
</dbReference>
<feature type="transmembrane region" description="Helical" evidence="7">
    <location>
        <begin position="164"/>
        <end position="181"/>
    </location>
</feature>
<dbReference type="EMBL" id="RQZC01000001">
    <property type="protein sequence ID" value="RRD31004.1"/>
    <property type="molecule type" value="Genomic_DNA"/>
</dbReference>
<proteinExistence type="inferred from homology"/>
<gene>
    <name evidence="9" type="ORF">EII10_01395</name>
</gene>
<comment type="subcellular location">
    <subcellularLocation>
        <location evidence="1 7">Cell membrane</location>
        <topology evidence="1 7">Multi-pass membrane protein</topology>
    </subcellularLocation>
</comment>
<evidence type="ECO:0000256" key="1">
    <source>
        <dbReference type="ARBA" id="ARBA00004651"/>
    </source>
</evidence>
<dbReference type="Pfam" id="PF00528">
    <property type="entry name" value="BPD_transp_1"/>
    <property type="match status" value="1"/>
</dbReference>
<feature type="transmembrane region" description="Helical" evidence="7">
    <location>
        <begin position="95"/>
        <end position="119"/>
    </location>
</feature>
<keyword evidence="10" id="KW-1185">Reference proteome</keyword>
<feature type="transmembrane region" description="Helical" evidence="7">
    <location>
        <begin position="219"/>
        <end position="241"/>
    </location>
</feature>
<evidence type="ECO:0000259" key="8">
    <source>
        <dbReference type="PROSITE" id="PS50928"/>
    </source>
</evidence>
<protein>
    <submittedName>
        <fullName evidence="9">Carbohydrate ABC transporter permease</fullName>
    </submittedName>
</protein>
<evidence type="ECO:0000256" key="7">
    <source>
        <dbReference type="RuleBase" id="RU363032"/>
    </source>
</evidence>
<dbReference type="Proteomes" id="UP000271272">
    <property type="component" value="Unassembled WGS sequence"/>
</dbReference>
<evidence type="ECO:0000256" key="5">
    <source>
        <dbReference type="ARBA" id="ARBA00022989"/>
    </source>
</evidence>
<feature type="domain" description="ABC transmembrane type-1" evidence="8">
    <location>
        <begin position="96"/>
        <end position="285"/>
    </location>
</feature>
<feature type="transmembrane region" description="Helical" evidence="7">
    <location>
        <begin position="131"/>
        <end position="152"/>
    </location>
</feature>
<keyword evidence="2 7" id="KW-0813">Transport</keyword>
<feature type="transmembrane region" description="Helical" evidence="7">
    <location>
        <begin position="261"/>
        <end position="285"/>
    </location>
</feature>